<evidence type="ECO:0000256" key="2">
    <source>
        <dbReference type="SAM" id="MobiDB-lite"/>
    </source>
</evidence>
<reference evidence="4" key="1">
    <citation type="journal article" date="2014" name="Insect Biochem. Mol. Biol.">
        <title>An insight into the sialome of the frog biting fly, Corethrella appendiculata.</title>
        <authorList>
            <person name="Ribeiro J.M.C."/>
            <person name="Chagas A.C."/>
            <person name="Pham V.M."/>
            <person name="Lounibos L.P."/>
            <person name="Calvo E."/>
        </authorList>
    </citation>
    <scope>NUCLEOTIDE SEQUENCE</scope>
    <source>
        <tissue evidence="4">Salivary glands</tissue>
    </source>
</reference>
<sequence>KSKRKSQKNKKLHNKNSLNSQPIDRNGHFEESDIDNIKSRIEDAKLTVKESNYYYQSVQVLENCLKTLGKEQIDEIICFGLGKFSECVISKHQFAFILNLSEKFDINLKKFFDPVFNQIEKKILTSYDCELLEENHEGKYPSDVRKLTLFYLPHCPKQITNNLLWKNWDANKLNQIVLICNSFQKIITSTPSRLLQPNAEYILRINESTCEEILENNFKFTDIFNDTSLHYFPAANLLKVERDFWSNKVEPVYSTEDLELILSKLEV</sequence>
<protein>
    <recommendedName>
        <fullName evidence="3">SRR1-like domain-containing protein</fullName>
    </recommendedName>
</protein>
<dbReference type="InterPro" id="IPR040044">
    <property type="entry name" value="SRR1L"/>
</dbReference>
<feature type="domain" description="SRR1-like" evidence="3">
    <location>
        <begin position="67"/>
        <end position="231"/>
    </location>
</feature>
<dbReference type="PANTHER" id="PTHR28626">
    <property type="entry name" value="SRR1-LIKE PROTEIN"/>
    <property type="match status" value="1"/>
</dbReference>
<evidence type="ECO:0000256" key="1">
    <source>
        <dbReference type="ARBA" id="ARBA00009856"/>
    </source>
</evidence>
<name>U5EQM8_9DIPT</name>
<organism evidence="4">
    <name type="scientific">Corethrella appendiculata</name>
    <dbReference type="NCBI Taxonomy" id="1370023"/>
    <lineage>
        <taxon>Eukaryota</taxon>
        <taxon>Metazoa</taxon>
        <taxon>Ecdysozoa</taxon>
        <taxon>Arthropoda</taxon>
        <taxon>Hexapoda</taxon>
        <taxon>Insecta</taxon>
        <taxon>Pterygota</taxon>
        <taxon>Neoptera</taxon>
        <taxon>Endopterygota</taxon>
        <taxon>Diptera</taxon>
        <taxon>Nematocera</taxon>
        <taxon>Culicoidea</taxon>
        <taxon>Chaoboridae</taxon>
        <taxon>Corethrella</taxon>
    </lineage>
</organism>
<dbReference type="GO" id="GO:0005737">
    <property type="term" value="C:cytoplasm"/>
    <property type="evidence" value="ECO:0007669"/>
    <property type="project" value="TreeGrafter"/>
</dbReference>
<dbReference type="PANTHER" id="PTHR28626:SF3">
    <property type="entry name" value="SRR1-LIKE PROTEIN"/>
    <property type="match status" value="1"/>
</dbReference>
<comment type="similarity">
    <text evidence="1">Belongs to the SRR1 family.</text>
</comment>
<dbReference type="Pfam" id="PF07985">
    <property type="entry name" value="SRR1"/>
    <property type="match status" value="1"/>
</dbReference>
<dbReference type="InterPro" id="IPR012942">
    <property type="entry name" value="SRR1-like"/>
</dbReference>
<accession>U5EQM8</accession>
<dbReference type="AlphaFoldDB" id="U5EQM8"/>
<feature type="region of interest" description="Disordered" evidence="2">
    <location>
        <begin position="1"/>
        <end position="29"/>
    </location>
</feature>
<proteinExistence type="evidence at transcript level"/>
<feature type="compositionally biased region" description="Basic residues" evidence="2">
    <location>
        <begin position="1"/>
        <end position="14"/>
    </location>
</feature>
<dbReference type="GO" id="GO:0005634">
    <property type="term" value="C:nucleus"/>
    <property type="evidence" value="ECO:0007669"/>
    <property type="project" value="TreeGrafter"/>
</dbReference>
<dbReference type="EMBL" id="GANO01004164">
    <property type="protein sequence ID" value="JAB55707.1"/>
    <property type="molecule type" value="mRNA"/>
</dbReference>
<evidence type="ECO:0000313" key="4">
    <source>
        <dbReference type="EMBL" id="JAB55707.1"/>
    </source>
</evidence>
<feature type="non-terminal residue" evidence="4">
    <location>
        <position position="1"/>
    </location>
</feature>
<evidence type="ECO:0000259" key="3">
    <source>
        <dbReference type="Pfam" id="PF07985"/>
    </source>
</evidence>